<evidence type="ECO:0000313" key="2">
    <source>
        <dbReference type="Proteomes" id="UP001243375"/>
    </source>
</evidence>
<name>A0ACC2X9A8_9TREE</name>
<keyword evidence="2" id="KW-1185">Reference proteome</keyword>
<comment type="caution">
    <text evidence="1">The sequence shown here is derived from an EMBL/GenBank/DDBJ whole genome shotgun (WGS) entry which is preliminary data.</text>
</comment>
<sequence>MSSAFPLSPPSSHQKPGTNVAIHGPSHQHKQDWNLGVTSGDAPRTAERKRRGRMVDYIDSLPTPPSTRSKRSQHRNNFHFHADPGLPTPSTSTHKHHASERRPSHRASPFPESQRHGANIQNIKLLEEAESSSSEVEEDEFNSASAMSDRRWLGRRGSRRPGLTFAQQMGLIAARASEQHQSTLAIVNDSGWESTDVQRSEKERVHSTLWLSASNVSASRPQGIRNDAAKTEPSFENAGGFGASQNKTTQSNPFLDEVDTLSSTFTSASRKSCGPLRKTASGTLLDPVDIVAASPSSFETLKREFPSSTHQTGATFASTSVPAGHTVDASIRVHTEENESATEKEEDGEDEEEDDSPYLIEHDDDTGRHFEVREKESRVSVTDKHQGAPSDYAFEQQSDLSEMSELDEDDEEEGIEEEEDESHEELSEVDEGRSTSRRTSLEAAKDSRPSSITRYLSASKSSGSLSMSPETGKDQAESSSALLSRSLPKSSRGNNRERKSWGKPTTGNIDENPFLAPSGTAKPSKFVALDTGGSWLRTDNARMQKREGEKPTIDYVFRGQKTTFANPYYHHDPYHPPASSLLPPEHPEFSPAPVPAPRMLFPSQPTGNDDVDEDEAALFAHRRRDVSAGQMQSSPTAGSSTRPATQMLQRRISSQMPPIARQGSTLLERAQRVRVAQTESRAQPKASSRAQHTKKRSMEDVLGGMDDLDNGEDELLLRDSTSTARVLFGKRQATVAASQAQSDRPTQQTSASLRASANKRIKMEHVMGE</sequence>
<protein>
    <submittedName>
        <fullName evidence="1">Uncharacterized protein</fullName>
    </submittedName>
</protein>
<evidence type="ECO:0000313" key="1">
    <source>
        <dbReference type="EMBL" id="KAJ9120185.1"/>
    </source>
</evidence>
<reference evidence="1" key="1">
    <citation type="submission" date="2023-04" db="EMBL/GenBank/DDBJ databases">
        <title>Draft Genome sequencing of Naganishia species isolated from polar environments using Oxford Nanopore Technology.</title>
        <authorList>
            <person name="Leo P."/>
            <person name="Venkateswaran K."/>
        </authorList>
    </citation>
    <scope>NUCLEOTIDE SEQUENCE</scope>
    <source>
        <strain evidence="1">MNA-CCFEE 5425</strain>
    </source>
</reference>
<accession>A0ACC2X9A8</accession>
<organism evidence="1 2">
    <name type="scientific">Naganishia vaughanmartiniae</name>
    <dbReference type="NCBI Taxonomy" id="1424756"/>
    <lineage>
        <taxon>Eukaryota</taxon>
        <taxon>Fungi</taxon>
        <taxon>Dikarya</taxon>
        <taxon>Basidiomycota</taxon>
        <taxon>Agaricomycotina</taxon>
        <taxon>Tremellomycetes</taxon>
        <taxon>Filobasidiales</taxon>
        <taxon>Filobasidiaceae</taxon>
        <taxon>Naganishia</taxon>
    </lineage>
</organism>
<dbReference type="EMBL" id="JASBWU010000007">
    <property type="protein sequence ID" value="KAJ9120185.1"/>
    <property type="molecule type" value="Genomic_DNA"/>
</dbReference>
<dbReference type="Proteomes" id="UP001243375">
    <property type="component" value="Unassembled WGS sequence"/>
</dbReference>
<gene>
    <name evidence="1" type="ORF">QFC22_003084</name>
</gene>
<proteinExistence type="predicted"/>